<dbReference type="STRING" id="1560234.SP90_00095"/>
<dbReference type="InterPro" id="IPR045324">
    <property type="entry name" value="Small_multidrug_res"/>
</dbReference>
<feature type="transmembrane region" description="Helical" evidence="10">
    <location>
        <begin position="59"/>
        <end position="82"/>
    </location>
</feature>
<keyword evidence="7 10" id="KW-1133">Transmembrane helix</keyword>
<dbReference type="GO" id="GO:1903711">
    <property type="term" value="P:spermidine transmembrane transport"/>
    <property type="evidence" value="ECO:0007669"/>
    <property type="project" value="TreeGrafter"/>
</dbReference>
<evidence type="ECO:0000256" key="9">
    <source>
        <dbReference type="RuleBase" id="RU003942"/>
    </source>
</evidence>
<dbReference type="Proteomes" id="UP000091979">
    <property type="component" value="Unassembled WGS sequence"/>
</dbReference>
<dbReference type="RefSeq" id="WP_066851336.1">
    <property type="nucleotide sequence ID" value="NZ_JXMS01000001.1"/>
</dbReference>
<keyword evidence="4" id="KW-1003">Cell membrane</keyword>
<keyword evidence="6 9" id="KW-0812">Transmembrane</keyword>
<dbReference type="Pfam" id="PF00893">
    <property type="entry name" value="Multi_Drug_Res"/>
    <property type="match status" value="1"/>
</dbReference>
<dbReference type="GO" id="GO:0031460">
    <property type="term" value="P:glycine betaine transport"/>
    <property type="evidence" value="ECO:0007669"/>
    <property type="project" value="TreeGrafter"/>
</dbReference>
<keyword evidence="8 10" id="KW-0472">Membrane</keyword>
<dbReference type="InterPro" id="IPR037185">
    <property type="entry name" value="EmrE-like"/>
</dbReference>
<keyword evidence="5" id="KW-0997">Cell inner membrane</keyword>
<evidence type="ECO:0000256" key="2">
    <source>
        <dbReference type="ARBA" id="ARBA00011359"/>
    </source>
</evidence>
<dbReference type="GO" id="GO:0015297">
    <property type="term" value="F:antiporter activity"/>
    <property type="evidence" value="ECO:0007669"/>
    <property type="project" value="TreeGrafter"/>
</dbReference>
<organism evidence="11 12">
    <name type="scientific">Halodesulfovibrio spirochaetisodalis</name>
    <dbReference type="NCBI Taxonomy" id="1560234"/>
    <lineage>
        <taxon>Bacteria</taxon>
        <taxon>Pseudomonadati</taxon>
        <taxon>Thermodesulfobacteriota</taxon>
        <taxon>Desulfovibrionia</taxon>
        <taxon>Desulfovibrionales</taxon>
        <taxon>Desulfovibrionaceae</taxon>
        <taxon>Halodesulfovibrio</taxon>
    </lineage>
</organism>
<dbReference type="Gene3D" id="1.10.3730.20">
    <property type="match status" value="1"/>
</dbReference>
<keyword evidence="12" id="KW-1185">Reference proteome</keyword>
<reference evidence="11 12" key="1">
    <citation type="submission" date="2015-01" db="EMBL/GenBank/DDBJ databases">
        <title>Desulfovibrio sp. JC271 draft genome sequence.</title>
        <authorList>
            <person name="Shivani Y."/>
            <person name="Subhash Y."/>
            <person name="Sasikala C."/>
            <person name="Ramana C.V."/>
        </authorList>
    </citation>
    <scope>NUCLEOTIDE SEQUENCE [LARGE SCALE GENOMIC DNA]</scope>
    <source>
        <strain evidence="11 12">JC271</strain>
    </source>
</reference>
<evidence type="ECO:0000256" key="8">
    <source>
        <dbReference type="ARBA" id="ARBA00023136"/>
    </source>
</evidence>
<comment type="subcellular location">
    <subcellularLocation>
        <location evidence="1">Cell inner membrane</location>
        <topology evidence="1">Multi-pass membrane protein</topology>
    </subcellularLocation>
    <subcellularLocation>
        <location evidence="9">Cell membrane</location>
        <topology evidence="9">Multi-pass membrane protein</topology>
    </subcellularLocation>
</comment>
<comment type="subunit">
    <text evidence="2">Forms a complex with MdtJ.</text>
</comment>
<evidence type="ECO:0000256" key="4">
    <source>
        <dbReference type="ARBA" id="ARBA00022475"/>
    </source>
</evidence>
<dbReference type="PANTHER" id="PTHR30561:SF6">
    <property type="entry name" value="SPERMIDINE EXPORT PROTEIN MDTI"/>
    <property type="match status" value="1"/>
</dbReference>
<evidence type="ECO:0000256" key="3">
    <source>
        <dbReference type="ARBA" id="ARBA00021114"/>
    </source>
</evidence>
<dbReference type="AlphaFoldDB" id="A0A1B7XPP9"/>
<protein>
    <recommendedName>
        <fullName evidence="3">Spermidine export protein MdtI</fullName>
    </recommendedName>
</protein>
<dbReference type="PATRIC" id="fig|1560234.3.peg.19"/>
<dbReference type="EMBL" id="JXMS01000001">
    <property type="protein sequence ID" value="OBQ57491.1"/>
    <property type="molecule type" value="Genomic_DNA"/>
</dbReference>
<dbReference type="OrthoDB" id="5465142at2"/>
<evidence type="ECO:0000256" key="1">
    <source>
        <dbReference type="ARBA" id="ARBA00004429"/>
    </source>
</evidence>
<proteinExistence type="inferred from homology"/>
<evidence type="ECO:0000313" key="11">
    <source>
        <dbReference type="EMBL" id="OBQ57491.1"/>
    </source>
</evidence>
<evidence type="ECO:0000256" key="7">
    <source>
        <dbReference type="ARBA" id="ARBA00022989"/>
    </source>
</evidence>
<name>A0A1B7XPP9_9BACT</name>
<sequence>MTSALLWLLSSISLDIAANWAIKKSRGFSVKKWGFLSIFLVICAFLALKPALSYFHLSVAYALWGVGGIIGSFIVDRVLFHVHLSPRIIPPIILMIIGIILINLTTPHV</sequence>
<dbReference type="PANTHER" id="PTHR30561">
    <property type="entry name" value="SMR FAMILY PROTON-DEPENDENT DRUG EFFLUX TRANSPORTER SUGE"/>
    <property type="match status" value="1"/>
</dbReference>
<evidence type="ECO:0000256" key="5">
    <source>
        <dbReference type="ARBA" id="ARBA00022519"/>
    </source>
</evidence>
<dbReference type="InterPro" id="IPR000390">
    <property type="entry name" value="Small_drug/metabolite_transptr"/>
</dbReference>
<feature type="transmembrane region" description="Helical" evidence="10">
    <location>
        <begin position="33"/>
        <end position="52"/>
    </location>
</feature>
<dbReference type="GO" id="GO:0015220">
    <property type="term" value="F:choline transmembrane transporter activity"/>
    <property type="evidence" value="ECO:0007669"/>
    <property type="project" value="TreeGrafter"/>
</dbReference>
<dbReference type="SUPFAM" id="SSF103481">
    <property type="entry name" value="Multidrug resistance efflux transporter EmrE"/>
    <property type="match status" value="1"/>
</dbReference>
<comment type="similarity">
    <text evidence="9">Belongs to the drug/metabolite transporter (DMT) superfamily. Small multidrug resistance (SMR) (TC 2.A.7.1) family.</text>
</comment>
<feature type="transmembrane region" description="Helical" evidence="10">
    <location>
        <begin position="88"/>
        <end position="106"/>
    </location>
</feature>
<evidence type="ECO:0000256" key="6">
    <source>
        <dbReference type="ARBA" id="ARBA00022692"/>
    </source>
</evidence>
<gene>
    <name evidence="11" type="ORF">SP90_00095</name>
</gene>
<accession>A0A1B7XPP9</accession>
<dbReference type="GO" id="GO:0005886">
    <property type="term" value="C:plasma membrane"/>
    <property type="evidence" value="ECO:0007669"/>
    <property type="project" value="UniProtKB-SubCell"/>
</dbReference>
<evidence type="ECO:0000313" key="12">
    <source>
        <dbReference type="Proteomes" id="UP000091979"/>
    </source>
</evidence>
<comment type="caution">
    <text evidence="11">The sequence shown here is derived from an EMBL/GenBank/DDBJ whole genome shotgun (WGS) entry which is preliminary data.</text>
</comment>
<evidence type="ECO:0000256" key="10">
    <source>
        <dbReference type="SAM" id="Phobius"/>
    </source>
</evidence>
<dbReference type="GO" id="GO:0015199">
    <property type="term" value="F:amino-acid betaine transmembrane transporter activity"/>
    <property type="evidence" value="ECO:0007669"/>
    <property type="project" value="TreeGrafter"/>
</dbReference>